<dbReference type="SUPFAM" id="SSF53474">
    <property type="entry name" value="alpha/beta-Hydrolases"/>
    <property type="match status" value="1"/>
</dbReference>
<proteinExistence type="predicted"/>
<dbReference type="InterPro" id="IPR029058">
    <property type="entry name" value="AB_hydrolase_fold"/>
</dbReference>
<organism evidence="1">
    <name type="scientific">freshwater metagenome</name>
    <dbReference type="NCBI Taxonomy" id="449393"/>
    <lineage>
        <taxon>unclassified sequences</taxon>
        <taxon>metagenomes</taxon>
        <taxon>ecological metagenomes</taxon>
    </lineage>
</organism>
<sequence length="420" mass="43946">MSGLVSYGGDPAIIASIDEIERSRSTLELVQQRLLKEFELLDFLVDPVARAALALHAPVLLARLEKLKWAAGVASDSYLSTEARITKQLDWVTSAVAKHPWLLNVLPNQVRAALPAVLLAGSAAATLVDGKTARLMARETVNMWPALTTGQESSGEDSVAAANMVAVGLGALTRGGRVGAEVESVGALGMRGAPTSIGAIAERVAATHVTEKPTVVIERYTDGNRSVFVAYLPGMRTLEVGAGSEPFDLTASVQQLADPEKAGSQIAVEEALRAAGVKPTDELVVAGYSQGGMVAGALASGAGGFNVSAIVTLGAPIAQLELPPDTAVMAIEHSNDVIPALSGAINPLTENWVTVAREIDLHPGQSALIAHELDAYVETSKLIDGDDSVGVTRIRDTVLKKFEGLRLVETQTFELKPIDG</sequence>
<evidence type="ECO:0000313" key="1">
    <source>
        <dbReference type="EMBL" id="CAB4545344.1"/>
    </source>
</evidence>
<gene>
    <name evidence="1" type="ORF">UFOPK1410_00931</name>
</gene>
<accession>A0A6J6C2F6</accession>
<dbReference type="AlphaFoldDB" id="A0A6J6C2F6"/>
<name>A0A6J6C2F6_9ZZZZ</name>
<protein>
    <submittedName>
        <fullName evidence="1">Unannotated protein</fullName>
    </submittedName>
</protein>
<dbReference type="EMBL" id="CAEZSH010000137">
    <property type="protein sequence ID" value="CAB4545344.1"/>
    <property type="molecule type" value="Genomic_DNA"/>
</dbReference>
<dbReference type="Gene3D" id="3.40.50.1820">
    <property type="entry name" value="alpha/beta hydrolase"/>
    <property type="match status" value="1"/>
</dbReference>
<reference evidence="1" key="1">
    <citation type="submission" date="2020-05" db="EMBL/GenBank/DDBJ databases">
        <authorList>
            <person name="Chiriac C."/>
            <person name="Salcher M."/>
            <person name="Ghai R."/>
            <person name="Kavagutti S V."/>
        </authorList>
    </citation>
    <scope>NUCLEOTIDE SEQUENCE</scope>
</reference>